<dbReference type="EMBL" id="VUAA01000042">
    <property type="protein sequence ID" value="KAA1252725.1"/>
    <property type="molecule type" value="Genomic_DNA"/>
</dbReference>
<comment type="caution">
    <text evidence="1">The sequence shown here is derived from an EMBL/GenBank/DDBJ whole genome shotgun (WGS) entry which is preliminary data.</text>
</comment>
<dbReference type="AlphaFoldDB" id="A0A5Q6PCX2"/>
<evidence type="ECO:0000313" key="2">
    <source>
        <dbReference type="Proteomes" id="UP000323225"/>
    </source>
</evidence>
<evidence type="ECO:0000313" key="1">
    <source>
        <dbReference type="EMBL" id="KAA1252725.1"/>
    </source>
</evidence>
<sequence length="220" mass="24818">MNDEVALPTEQDTSKMFGLVMEGNVHAIGGVLASAMNAFIHRKNTVNWWGSELEVYLANQTYFVFEKLLGYSIEETELFTYANKATSDEIAINELSNLYFKDAKEPLYLVVKEFPFNSNFNKVFGNDNESDFFVGLGTSDINEGYESFEKFIECFTELGAQMDLESSDLFRLGDVFKENLAEFASIENADFFTGHESLIKDLECFDMIGSIGSGFVIRVC</sequence>
<protein>
    <submittedName>
        <fullName evidence="1">Uncharacterized protein</fullName>
    </submittedName>
</protein>
<accession>A0A5Q6PCX2</accession>
<dbReference type="Proteomes" id="UP000323225">
    <property type="component" value="Unassembled WGS sequence"/>
</dbReference>
<proteinExistence type="predicted"/>
<name>A0A5Q6PCX2_VIBCL</name>
<gene>
    <name evidence="1" type="ORF">F0M16_21440</name>
</gene>
<organism evidence="1 2">
    <name type="scientific">Vibrio cholerae</name>
    <dbReference type="NCBI Taxonomy" id="666"/>
    <lineage>
        <taxon>Bacteria</taxon>
        <taxon>Pseudomonadati</taxon>
        <taxon>Pseudomonadota</taxon>
        <taxon>Gammaproteobacteria</taxon>
        <taxon>Vibrionales</taxon>
        <taxon>Vibrionaceae</taxon>
        <taxon>Vibrio</taxon>
    </lineage>
</organism>
<reference evidence="1 2" key="1">
    <citation type="submission" date="2019-09" db="EMBL/GenBank/DDBJ databases">
        <authorList>
            <person name="Kritzky A."/>
            <person name="Schelkanova E.Y."/>
            <person name="Alkhova Z.V."/>
            <person name="Smirnova N.I."/>
        </authorList>
    </citation>
    <scope>NUCLEOTIDE SEQUENCE [LARGE SCALE GENOMIC DNA]</scope>
    <source>
        <strain evidence="1 2">M1526</strain>
    </source>
</reference>